<dbReference type="InterPro" id="IPR040026">
    <property type="entry name" value="FliD"/>
</dbReference>
<protein>
    <recommendedName>
        <fullName evidence="5">Flagellar hook-associated protein 2</fullName>
        <shortName evidence="5">HAP2</shortName>
    </recommendedName>
    <alternativeName>
        <fullName evidence="5">Flagellar cap protein</fullName>
    </alternativeName>
</protein>
<dbReference type="Pfam" id="PF07196">
    <property type="entry name" value="Flagellin_IN"/>
    <property type="match status" value="1"/>
</dbReference>
<dbReference type="GeneID" id="95584476"/>
<sequence length="441" mass="44549">MASVISTSGSGLDIPTVVSTLVSRQKDPEQARINKAGTAATTQLSAISQIKSSMTTLKSALDKVVGSADTNAYKATVPTDAGFTATTTSSAAPGNYSVEVVALATSQKLASGAFTADATVGSGTLTIGYGDQSVTVDISGTDKLTDIAAAINKAAGGKGVTASVVTANDGQHLVFNAVDSGTKGALTVSASDPSLNSLTFGAGVTGGLTQSVAAADALVRVDGFERTSSSNTISDIVPGVVLNLTKAAEGTKFNLGVAADTSGLKANLTAYAAAYNTANTLLAKSSAYDATTKTASALTGDSLVRGLQQQLRGQVSGNVNELKSLGLTIDKDGVMSFDGAKFDTAIASDGGAAAEVLGKDSKFGSGMTKLLDSNVNATNGTLTLRSDSLNKTIKGYESDLDDLDARMTKLTDRYTAQFTAMETMISKLQSSASSLSSLLNN</sequence>
<comment type="subunit">
    <text evidence="2 5">Homopentamer.</text>
</comment>
<dbReference type="PANTHER" id="PTHR30288:SF0">
    <property type="entry name" value="FLAGELLAR HOOK-ASSOCIATED PROTEIN 2"/>
    <property type="match status" value="1"/>
</dbReference>
<dbReference type="InterPro" id="IPR010810">
    <property type="entry name" value="Flagellin_hook_IN_motif"/>
</dbReference>
<evidence type="ECO:0000259" key="7">
    <source>
        <dbReference type="Pfam" id="PF07195"/>
    </source>
</evidence>
<keyword evidence="8" id="KW-0969">Cilium</keyword>
<dbReference type="PANTHER" id="PTHR30288">
    <property type="entry name" value="FLAGELLAR CAP/ASSEMBLY PROTEIN FLID"/>
    <property type="match status" value="1"/>
</dbReference>
<accession>A0ABZ0DDT2</accession>
<keyword evidence="5" id="KW-0964">Secreted</keyword>
<dbReference type="Proteomes" id="UP001304534">
    <property type="component" value="Chromosome"/>
</dbReference>
<feature type="domain" description="Flagellar hook-associated protein 2 N-terminal" evidence="6">
    <location>
        <begin position="10"/>
        <end position="107"/>
    </location>
</feature>
<keyword evidence="9" id="KW-1185">Reference proteome</keyword>
<proteinExistence type="inferred from homology"/>
<evidence type="ECO:0000313" key="9">
    <source>
        <dbReference type="Proteomes" id="UP001304534"/>
    </source>
</evidence>
<organism evidence="8 9">
    <name type="scientific">Xanthomonas dyei</name>
    <dbReference type="NCBI Taxonomy" id="743699"/>
    <lineage>
        <taxon>Bacteria</taxon>
        <taxon>Pseudomonadati</taxon>
        <taxon>Pseudomonadota</taxon>
        <taxon>Gammaproteobacteria</taxon>
        <taxon>Lysobacterales</taxon>
        <taxon>Lysobacteraceae</taxon>
        <taxon>Xanthomonas</taxon>
    </lineage>
</organism>
<evidence type="ECO:0000256" key="4">
    <source>
        <dbReference type="ARBA" id="ARBA00023143"/>
    </source>
</evidence>
<comment type="function">
    <text evidence="5">Required for morphogenesis and for the elongation of the flagellar filament by facilitating polymerization of the flagellin monomers at the tip of growing filament. Forms a capping structure, which prevents flagellin subunits (transported through the central channel of the flagellum) from leaking out without polymerization at the distal end.</text>
</comment>
<dbReference type="Pfam" id="PF02465">
    <property type="entry name" value="FliD_N"/>
    <property type="match status" value="1"/>
</dbReference>
<dbReference type="RefSeq" id="WP_316692458.1">
    <property type="nucleotide sequence ID" value="NZ_CP103837.1"/>
</dbReference>
<name>A0ABZ0DDT2_9XANT</name>
<feature type="domain" description="Flagellar hook-associated protein 2 C-terminal" evidence="7">
    <location>
        <begin position="214"/>
        <end position="430"/>
    </location>
</feature>
<dbReference type="InterPro" id="IPR003481">
    <property type="entry name" value="FliD_N"/>
</dbReference>
<dbReference type="Pfam" id="PF07195">
    <property type="entry name" value="FliD_C"/>
    <property type="match status" value="1"/>
</dbReference>
<keyword evidence="8" id="KW-0966">Cell projection</keyword>
<keyword evidence="3 5" id="KW-0175">Coiled coil</keyword>
<evidence type="ECO:0000313" key="8">
    <source>
        <dbReference type="EMBL" id="WOB28438.1"/>
    </source>
</evidence>
<comment type="subcellular location">
    <subcellularLocation>
        <location evidence="5">Secreted</location>
    </subcellularLocation>
    <subcellularLocation>
        <location evidence="5">Bacterial flagellum</location>
    </subcellularLocation>
</comment>
<gene>
    <name evidence="8" type="primary">fliD</name>
    <name evidence="8" type="ORF">NYR99_11340</name>
</gene>
<dbReference type="EMBL" id="CP103840">
    <property type="protein sequence ID" value="WOB28438.1"/>
    <property type="molecule type" value="Genomic_DNA"/>
</dbReference>
<evidence type="ECO:0000256" key="2">
    <source>
        <dbReference type="ARBA" id="ARBA00011255"/>
    </source>
</evidence>
<evidence type="ECO:0000259" key="6">
    <source>
        <dbReference type="Pfam" id="PF02465"/>
    </source>
</evidence>
<reference evidence="8 9" key="1">
    <citation type="submission" date="2022-08" db="EMBL/GenBank/DDBJ databases">
        <title>Whole genome sequencing-based tracing of a 2022 introduction and outbreak of Xanthomonas hortorum pv. pelargonii.</title>
        <authorList>
            <person name="Iruegas-Bocardo F."/>
            <person name="Weisberg A.K."/>
            <person name="Riutta E.R."/>
            <person name="Kilday K."/>
            <person name="Bonkowski J.C."/>
            <person name="Creswell T."/>
            <person name="Daughtrey M.L."/>
            <person name="Rane K."/>
            <person name="Grunwald N.J."/>
            <person name="Chang J.H."/>
            <person name="Putnam M.L."/>
        </authorList>
    </citation>
    <scope>NUCLEOTIDE SEQUENCE [LARGE SCALE GENOMIC DNA]</scope>
    <source>
        <strain evidence="8 9">22-325</strain>
    </source>
</reference>
<evidence type="ECO:0000256" key="1">
    <source>
        <dbReference type="ARBA" id="ARBA00009764"/>
    </source>
</evidence>
<keyword evidence="8" id="KW-0282">Flagellum</keyword>
<keyword evidence="4 5" id="KW-0975">Bacterial flagellum</keyword>
<comment type="similarity">
    <text evidence="1 5">Belongs to the FliD family.</text>
</comment>
<dbReference type="InterPro" id="IPR010809">
    <property type="entry name" value="FliD_C"/>
</dbReference>
<evidence type="ECO:0000256" key="5">
    <source>
        <dbReference type="RuleBase" id="RU362066"/>
    </source>
</evidence>
<feature type="coiled-coil region" evidence="5">
    <location>
        <begin position="386"/>
        <end position="413"/>
    </location>
</feature>
<evidence type="ECO:0000256" key="3">
    <source>
        <dbReference type="ARBA" id="ARBA00023054"/>
    </source>
</evidence>